<dbReference type="Gene3D" id="3.40.50.1820">
    <property type="entry name" value="alpha/beta hydrolase"/>
    <property type="match status" value="1"/>
</dbReference>
<evidence type="ECO:0000313" key="7">
    <source>
        <dbReference type="EMBL" id="PRY19272.1"/>
    </source>
</evidence>
<evidence type="ECO:0000259" key="6">
    <source>
        <dbReference type="Pfam" id="PF08386"/>
    </source>
</evidence>
<sequence length="519" mass="56619">MNEVRKRPKALAAIAALVTVAALALAPTAGAATAAPRPAAGDPAALPERFTKQSLDWQECYEDDFYKGLQCATIDAPIDYLSPDNGSLTVRISRIVTSTPDKHRGVLLFNPGGPGAPGLTEPLFKRDDLPESVRRQYDLIGFDPRGIGDSSPISCGLEGDEAVQYFPYREDKYEHYVAAAQAVADKCAAAGPTAGHISTRNTARDMDLIRILLGEKKISYFGVSYGTYLGAVYTQLFPDRTDRMVLDSNLDPGRMGNDIFLAMTEAFSDVFARFTQSVAEHDDTYHLGATPEAVEKTVFDLVAEIDRHPIDIDGRKFAGQEARSGIASASYDVEEGVQYLRTLRDALDGKPQDLVIPEYGGGDDQGTSVFWSVLCNDSADWPRGAEGFREQVAEAMRRYPLIGDFLTSVKPCGFWSLPRPEPDLVVANDVPALLLQNEYDPATPATLAHGLHKALRESRLVTVEKALNHGVYGDANPCVVEVVHAYLATGELPAQDITCQQEDRPEERQPTKLSEPARL</sequence>
<name>A0A2T0RDN4_9ACTN</name>
<dbReference type="InterPro" id="IPR051601">
    <property type="entry name" value="Serine_prot/Carboxylest_S33"/>
</dbReference>
<evidence type="ECO:0000313" key="8">
    <source>
        <dbReference type="Proteomes" id="UP000239209"/>
    </source>
</evidence>
<dbReference type="GO" id="GO:0016787">
    <property type="term" value="F:hydrolase activity"/>
    <property type="evidence" value="ECO:0007669"/>
    <property type="project" value="UniProtKB-KW"/>
</dbReference>
<evidence type="ECO:0000256" key="1">
    <source>
        <dbReference type="ARBA" id="ARBA00010088"/>
    </source>
</evidence>
<dbReference type="Pfam" id="PF08386">
    <property type="entry name" value="Abhydrolase_4"/>
    <property type="match status" value="1"/>
</dbReference>
<keyword evidence="2 5" id="KW-0732">Signal</keyword>
<feature type="signal peptide" evidence="5">
    <location>
        <begin position="1"/>
        <end position="31"/>
    </location>
</feature>
<dbReference type="RefSeq" id="WP_146164302.1">
    <property type="nucleotide sequence ID" value="NZ_PVZG01000036.1"/>
</dbReference>
<dbReference type="InterPro" id="IPR029058">
    <property type="entry name" value="AB_hydrolase_fold"/>
</dbReference>
<keyword evidence="8" id="KW-1185">Reference proteome</keyword>
<dbReference type="OrthoDB" id="4006962at2"/>
<dbReference type="PANTHER" id="PTHR43248">
    <property type="entry name" value="2-SUCCINYL-6-HYDROXY-2,4-CYCLOHEXADIENE-1-CARBOXYLATE SYNTHASE"/>
    <property type="match status" value="1"/>
</dbReference>
<keyword evidence="3 7" id="KW-0378">Hydrolase</keyword>
<proteinExistence type="inferred from homology"/>
<reference evidence="7 8" key="1">
    <citation type="submission" date="2018-03" db="EMBL/GenBank/DDBJ databases">
        <title>Genomic Encyclopedia of Archaeal and Bacterial Type Strains, Phase II (KMG-II): from individual species to whole genera.</title>
        <authorList>
            <person name="Goeker M."/>
        </authorList>
    </citation>
    <scope>NUCLEOTIDE SEQUENCE [LARGE SCALE GENOMIC DNA]</scope>
    <source>
        <strain evidence="7 8">DSM 45348</strain>
    </source>
</reference>
<dbReference type="EMBL" id="PVZG01000036">
    <property type="protein sequence ID" value="PRY19272.1"/>
    <property type="molecule type" value="Genomic_DNA"/>
</dbReference>
<feature type="chain" id="PRO_5015436636" evidence="5">
    <location>
        <begin position="32"/>
        <end position="519"/>
    </location>
</feature>
<organism evidence="7 8">
    <name type="scientific">Pseudosporangium ferrugineum</name>
    <dbReference type="NCBI Taxonomy" id="439699"/>
    <lineage>
        <taxon>Bacteria</taxon>
        <taxon>Bacillati</taxon>
        <taxon>Actinomycetota</taxon>
        <taxon>Actinomycetes</taxon>
        <taxon>Micromonosporales</taxon>
        <taxon>Micromonosporaceae</taxon>
        <taxon>Pseudosporangium</taxon>
    </lineage>
</organism>
<dbReference type="SUPFAM" id="SSF53474">
    <property type="entry name" value="alpha/beta-Hydrolases"/>
    <property type="match status" value="1"/>
</dbReference>
<feature type="domain" description="Peptidase S33 tripeptidyl aminopeptidase-like C-terminal" evidence="6">
    <location>
        <begin position="402"/>
        <end position="499"/>
    </location>
</feature>
<dbReference type="Proteomes" id="UP000239209">
    <property type="component" value="Unassembled WGS sequence"/>
</dbReference>
<evidence type="ECO:0000256" key="3">
    <source>
        <dbReference type="ARBA" id="ARBA00022801"/>
    </source>
</evidence>
<feature type="compositionally biased region" description="Basic and acidic residues" evidence="4">
    <location>
        <begin position="501"/>
        <end position="519"/>
    </location>
</feature>
<evidence type="ECO:0000256" key="5">
    <source>
        <dbReference type="SAM" id="SignalP"/>
    </source>
</evidence>
<gene>
    <name evidence="7" type="ORF">CLV70_13635</name>
</gene>
<dbReference type="InterPro" id="IPR013595">
    <property type="entry name" value="Pept_S33_TAP-like_C"/>
</dbReference>
<accession>A0A2T0RDN4</accession>
<evidence type="ECO:0000256" key="2">
    <source>
        <dbReference type="ARBA" id="ARBA00022729"/>
    </source>
</evidence>
<comment type="similarity">
    <text evidence="1">Belongs to the peptidase S33 family.</text>
</comment>
<dbReference type="AlphaFoldDB" id="A0A2T0RDN4"/>
<comment type="caution">
    <text evidence="7">The sequence shown here is derived from an EMBL/GenBank/DDBJ whole genome shotgun (WGS) entry which is preliminary data.</text>
</comment>
<dbReference type="PANTHER" id="PTHR43248:SF29">
    <property type="entry name" value="TRIPEPTIDYL AMINOPEPTIDASE"/>
    <property type="match status" value="1"/>
</dbReference>
<evidence type="ECO:0000256" key="4">
    <source>
        <dbReference type="SAM" id="MobiDB-lite"/>
    </source>
</evidence>
<feature type="region of interest" description="Disordered" evidence="4">
    <location>
        <begin position="500"/>
        <end position="519"/>
    </location>
</feature>
<protein>
    <submittedName>
        <fullName evidence="7">Alpha/beta hydrolase family protein</fullName>
    </submittedName>
</protein>